<accession>A0A8X6QVT5</accession>
<feature type="region of interest" description="Disordered" evidence="1">
    <location>
        <begin position="268"/>
        <end position="307"/>
    </location>
</feature>
<dbReference type="EMBL" id="BMAW01132855">
    <property type="protein sequence ID" value="GFU45760.1"/>
    <property type="molecule type" value="Genomic_DNA"/>
</dbReference>
<keyword evidence="3" id="KW-1185">Reference proteome</keyword>
<dbReference type="OrthoDB" id="6429188at2759"/>
<evidence type="ECO:0000313" key="3">
    <source>
        <dbReference type="Proteomes" id="UP000887013"/>
    </source>
</evidence>
<gene>
    <name evidence="2" type="primary">AVEN_88970_1</name>
    <name evidence="2" type="ORF">NPIL_184571</name>
</gene>
<dbReference type="AlphaFoldDB" id="A0A8X6QVT5"/>
<evidence type="ECO:0000313" key="2">
    <source>
        <dbReference type="EMBL" id="GFU45760.1"/>
    </source>
</evidence>
<name>A0A8X6QVT5_NEPPI</name>
<protein>
    <submittedName>
        <fullName evidence="2">Uncharacterized protein</fullName>
    </submittedName>
</protein>
<organism evidence="2 3">
    <name type="scientific">Nephila pilipes</name>
    <name type="common">Giant wood spider</name>
    <name type="synonym">Nephila maculata</name>
    <dbReference type="NCBI Taxonomy" id="299642"/>
    <lineage>
        <taxon>Eukaryota</taxon>
        <taxon>Metazoa</taxon>
        <taxon>Ecdysozoa</taxon>
        <taxon>Arthropoda</taxon>
        <taxon>Chelicerata</taxon>
        <taxon>Arachnida</taxon>
        <taxon>Araneae</taxon>
        <taxon>Araneomorphae</taxon>
        <taxon>Entelegynae</taxon>
        <taxon>Araneoidea</taxon>
        <taxon>Nephilidae</taxon>
        <taxon>Nephila</taxon>
    </lineage>
</organism>
<comment type="caution">
    <text evidence="2">The sequence shown here is derived from an EMBL/GenBank/DDBJ whole genome shotgun (WGS) entry which is preliminary data.</text>
</comment>
<dbReference type="Proteomes" id="UP000887013">
    <property type="component" value="Unassembled WGS sequence"/>
</dbReference>
<proteinExistence type="predicted"/>
<evidence type="ECO:0000256" key="1">
    <source>
        <dbReference type="SAM" id="MobiDB-lite"/>
    </source>
</evidence>
<reference evidence="2" key="1">
    <citation type="submission" date="2020-08" db="EMBL/GenBank/DDBJ databases">
        <title>Multicomponent nature underlies the extraordinary mechanical properties of spider dragline silk.</title>
        <authorList>
            <person name="Kono N."/>
            <person name="Nakamura H."/>
            <person name="Mori M."/>
            <person name="Yoshida Y."/>
            <person name="Ohtoshi R."/>
            <person name="Malay A.D."/>
            <person name="Moran D.A.P."/>
            <person name="Tomita M."/>
            <person name="Numata K."/>
            <person name="Arakawa K."/>
        </authorList>
    </citation>
    <scope>NUCLEOTIDE SEQUENCE</scope>
</reference>
<sequence>MLHYLHLKKFLTAVAFARALGKRPTVLPIPVPIPIPIAQNEVIKIPVQGGGKTMILDGNRGSNKGVSLSQLLGSTSQISTGSTPYGYSVPGISTPNVINLSSMKGSDSSIINLASLLGSNSNGAAPRIVVLGGQNADNVLSSLGANGENPSIIRLGDLGSSNMQLSAKGMNFGINGLNLGSNGINLGILGQNGNNFGTLGHNGINFADLDGSFSLKSPQIFRLPYNVYSDKPRRKVPFKFRGRRVNNNHYQLYHRPESHTYKYTENNYNNGYVSSQEEHETSNSYKSSNHEKYKKPIPIGEKFTYRP</sequence>